<dbReference type="Pfam" id="PF08666">
    <property type="entry name" value="SAF"/>
    <property type="match status" value="1"/>
</dbReference>
<dbReference type="SUPFAM" id="SSF51269">
    <property type="entry name" value="AFP III-like domain"/>
    <property type="match status" value="1"/>
</dbReference>
<dbReference type="InterPro" id="IPR013974">
    <property type="entry name" value="SAF"/>
</dbReference>
<keyword evidence="3" id="KW-1185">Reference proteome</keyword>
<dbReference type="InterPro" id="IPR020007">
    <property type="entry name" value="NeuB/NeuA"/>
</dbReference>
<dbReference type="PROSITE" id="PS50844">
    <property type="entry name" value="AFP_LIKE"/>
    <property type="match status" value="1"/>
</dbReference>
<dbReference type="STRING" id="1221500.ABE65_018195"/>
<dbReference type="InterPro" id="IPR036732">
    <property type="entry name" value="AFP_Neu5c_C_sf"/>
</dbReference>
<dbReference type="InterPro" id="IPR013132">
    <property type="entry name" value="PseI/NeuA/B-like_N"/>
</dbReference>
<dbReference type="InterPro" id="IPR057736">
    <property type="entry name" value="SAF_PseI/NeuA/NeuB"/>
</dbReference>
<feature type="domain" description="AFP-like" evidence="1">
    <location>
        <begin position="288"/>
        <end position="344"/>
    </location>
</feature>
<reference evidence="2 3" key="1">
    <citation type="submission" date="2016-04" db="EMBL/GenBank/DDBJ databases">
        <title>Complete genome sequence of Fictibacillus phosphorivorans G25-29, a strain toxic to nematodes.</title>
        <authorList>
            <person name="Zheng Z."/>
        </authorList>
    </citation>
    <scope>NUCLEOTIDE SEQUENCE [LARGE SCALE GENOMIC DNA]</scope>
    <source>
        <strain evidence="2 3">G25-29</strain>
    </source>
</reference>
<dbReference type="InterPro" id="IPR013785">
    <property type="entry name" value="Aldolase_TIM"/>
</dbReference>
<dbReference type="Pfam" id="PF03102">
    <property type="entry name" value="NeuB"/>
    <property type="match status" value="1"/>
</dbReference>
<dbReference type="SUPFAM" id="SSF51569">
    <property type="entry name" value="Aldolase"/>
    <property type="match status" value="1"/>
</dbReference>
<accession>A0A160IQ92</accession>
<dbReference type="KEGG" id="fpn:ABE65_018195"/>
<dbReference type="InterPro" id="IPR006190">
    <property type="entry name" value="SAF_AFP_Neu5Ac"/>
</dbReference>
<dbReference type="EMBL" id="CP015378">
    <property type="protein sequence ID" value="ANC78621.1"/>
    <property type="molecule type" value="Genomic_DNA"/>
</dbReference>
<dbReference type="Gene3D" id="3.90.1210.10">
    <property type="entry name" value="Antifreeze-like/N-acetylneuraminic acid synthase C-terminal domain"/>
    <property type="match status" value="1"/>
</dbReference>
<dbReference type="GO" id="GO:0016051">
    <property type="term" value="P:carbohydrate biosynthetic process"/>
    <property type="evidence" value="ECO:0007669"/>
    <property type="project" value="InterPro"/>
</dbReference>
<dbReference type="PANTHER" id="PTHR42966">
    <property type="entry name" value="N-ACETYLNEURAMINATE SYNTHASE"/>
    <property type="match status" value="1"/>
</dbReference>
<dbReference type="AlphaFoldDB" id="A0A160IQ92"/>
<gene>
    <name evidence="2" type="ORF">ABE65_018195</name>
</gene>
<dbReference type="NCBIfam" id="TIGR03569">
    <property type="entry name" value="NeuB_NnaB"/>
    <property type="match status" value="1"/>
</dbReference>
<protein>
    <submittedName>
        <fullName evidence="2">N-acetylneuraminate synthase</fullName>
    </submittedName>
</protein>
<dbReference type="InterPro" id="IPR051690">
    <property type="entry name" value="PseI-like"/>
</dbReference>
<dbReference type="GO" id="GO:0047444">
    <property type="term" value="F:N-acylneuraminate-9-phosphate synthase activity"/>
    <property type="evidence" value="ECO:0007669"/>
    <property type="project" value="TreeGrafter"/>
</dbReference>
<dbReference type="Gene3D" id="3.20.20.70">
    <property type="entry name" value="Aldolase class I"/>
    <property type="match status" value="1"/>
</dbReference>
<dbReference type="CDD" id="cd11615">
    <property type="entry name" value="SAF_NeuB_like"/>
    <property type="match status" value="1"/>
</dbReference>
<organism evidence="2 3">
    <name type="scientific">Fictibacillus phosphorivorans</name>
    <dbReference type="NCBI Taxonomy" id="1221500"/>
    <lineage>
        <taxon>Bacteria</taxon>
        <taxon>Bacillati</taxon>
        <taxon>Bacillota</taxon>
        <taxon>Bacilli</taxon>
        <taxon>Bacillales</taxon>
        <taxon>Fictibacillaceae</taxon>
        <taxon>Fictibacillus</taxon>
    </lineage>
</organism>
<dbReference type="SMART" id="SM00858">
    <property type="entry name" value="SAF"/>
    <property type="match status" value="1"/>
</dbReference>
<sequence>MFQIGDKKIGHGEPAYIIAEIGVNHNGDMQLAKQSIKKAAEIGADAVKFQTFNSKKLVSKYAVKAKYQTQNTSSEESQLDMLKKLELSYEDHIELKDYCEQLGIEFLSTPFDPDSAKFLNEIGVHAFKIGSGDLTNLPLLQEISTYNRPVLLSTGMGNLTEVEEAIDALKGTETAILHCTSNYPTPCEDVNLRVMNTMEQAFGKIVGYSDHTLGYEVTVAAVTLGAKVIEKHFTLDRDLPGPDHKASMNPEEFAELVQAIRNVEKSLGDGIKRCMPSEEDTKSVARKSLVVQEDLKPGDVLTEENLTVKRPGTGIPPKYFSLLIGKTVKTEIKEDNVLTWNDVL</sequence>
<name>A0A160IQ92_9BACL</name>
<dbReference type="Proteomes" id="UP000076623">
    <property type="component" value="Chromosome"/>
</dbReference>
<proteinExistence type="predicted"/>
<dbReference type="RefSeq" id="WP_066398080.1">
    <property type="nucleotide sequence ID" value="NZ_CP015378.1"/>
</dbReference>
<evidence type="ECO:0000259" key="1">
    <source>
        <dbReference type="PROSITE" id="PS50844"/>
    </source>
</evidence>
<dbReference type="PANTHER" id="PTHR42966:SF1">
    <property type="entry name" value="SIALIC ACID SYNTHASE"/>
    <property type="match status" value="1"/>
</dbReference>
<evidence type="ECO:0000313" key="3">
    <source>
        <dbReference type="Proteomes" id="UP000076623"/>
    </source>
</evidence>
<evidence type="ECO:0000313" key="2">
    <source>
        <dbReference type="EMBL" id="ANC78621.1"/>
    </source>
</evidence>